<proteinExistence type="predicted"/>
<dbReference type="Proteomes" id="UP000257127">
    <property type="component" value="Unassembled WGS sequence"/>
</dbReference>
<accession>A0A3E1EVK4</accession>
<evidence type="ECO:0000313" key="2">
    <source>
        <dbReference type="Proteomes" id="UP000257127"/>
    </source>
</evidence>
<name>A0A3E1EVK4_9FLAO</name>
<reference evidence="1 2" key="1">
    <citation type="submission" date="2018-08" db="EMBL/GenBank/DDBJ databases">
        <title>The draft genome squence of Brumimicrobium sp. N62.</title>
        <authorList>
            <person name="Du Z.-J."/>
            <person name="Luo H.-R."/>
        </authorList>
    </citation>
    <scope>NUCLEOTIDE SEQUENCE [LARGE SCALE GENOMIC DNA]</scope>
    <source>
        <strain evidence="1 2">N62</strain>
    </source>
</reference>
<keyword evidence="1" id="KW-0808">Transferase</keyword>
<gene>
    <name evidence="1" type="ORF">DXU93_12215</name>
</gene>
<dbReference type="Pfam" id="PF13578">
    <property type="entry name" value="Methyltransf_24"/>
    <property type="match status" value="1"/>
</dbReference>
<protein>
    <submittedName>
        <fullName evidence="1">Class I SAM-dependent methyltransferase</fullName>
    </submittedName>
</protein>
<dbReference type="Gene3D" id="3.40.50.150">
    <property type="entry name" value="Vaccinia Virus protein VP39"/>
    <property type="match status" value="1"/>
</dbReference>
<dbReference type="PANTHER" id="PTHR43167:SF1">
    <property type="entry name" value="PUTATIVE (AFU_ORTHOLOGUE AFUA_6G01830)-RELATED"/>
    <property type="match status" value="1"/>
</dbReference>
<dbReference type="EMBL" id="QURB01000008">
    <property type="protein sequence ID" value="RFC53523.1"/>
    <property type="molecule type" value="Genomic_DNA"/>
</dbReference>
<dbReference type="PANTHER" id="PTHR43167">
    <property type="entry name" value="PUTATIVE (AFU_ORTHOLOGUE AFUA_6G01830)-RELATED"/>
    <property type="match status" value="1"/>
</dbReference>
<comment type="caution">
    <text evidence="1">The sequence shown here is derived from an EMBL/GenBank/DDBJ whole genome shotgun (WGS) entry which is preliminary data.</text>
</comment>
<sequence>MIYLVREYIKYCLIAKNRHGVHSPYVYDFNDRCLSTSIPKEHQRQFKALKNSLLNDQSTIQVTDLGAGSKKMEKDRKVAQIAKISGSRSKYAKLLYRLVRHYQPQKVLELGTSLGLGSYMLASATDEVVLTTVEGCQSTMGVAMKAFPESVKHKVDFIHSDFLSFLKQLKKDQVYDLVFIDGDHKGEKLVEQLDLLKPHIHDETIILIDDIRWSKDMLSTWNSLLQSEKYHLSIDLFKMGIIVPRFHQEKEHFVIRY</sequence>
<evidence type="ECO:0000313" key="1">
    <source>
        <dbReference type="EMBL" id="RFC53523.1"/>
    </source>
</evidence>
<dbReference type="GO" id="GO:0008168">
    <property type="term" value="F:methyltransferase activity"/>
    <property type="evidence" value="ECO:0007669"/>
    <property type="project" value="UniProtKB-KW"/>
</dbReference>
<keyword evidence="2" id="KW-1185">Reference proteome</keyword>
<dbReference type="GO" id="GO:0032259">
    <property type="term" value="P:methylation"/>
    <property type="evidence" value="ECO:0007669"/>
    <property type="project" value="UniProtKB-KW"/>
</dbReference>
<dbReference type="RefSeq" id="WP_116881582.1">
    <property type="nucleotide sequence ID" value="NZ_QURB01000008.1"/>
</dbReference>
<dbReference type="OrthoDB" id="5464618at2"/>
<dbReference type="InterPro" id="IPR029063">
    <property type="entry name" value="SAM-dependent_MTases_sf"/>
</dbReference>
<dbReference type="AlphaFoldDB" id="A0A3E1EVK4"/>
<dbReference type="SUPFAM" id="SSF53335">
    <property type="entry name" value="S-adenosyl-L-methionine-dependent methyltransferases"/>
    <property type="match status" value="1"/>
</dbReference>
<keyword evidence="1" id="KW-0489">Methyltransferase</keyword>
<organism evidence="1 2">
    <name type="scientific">Brumimicrobium aurantiacum</name>
    <dbReference type="NCBI Taxonomy" id="1737063"/>
    <lineage>
        <taxon>Bacteria</taxon>
        <taxon>Pseudomonadati</taxon>
        <taxon>Bacteroidota</taxon>
        <taxon>Flavobacteriia</taxon>
        <taxon>Flavobacteriales</taxon>
        <taxon>Crocinitomicaceae</taxon>
        <taxon>Brumimicrobium</taxon>
    </lineage>
</organism>